<dbReference type="Gene3D" id="3.90.1150.10">
    <property type="entry name" value="Aspartate Aminotransferase, domain 1"/>
    <property type="match status" value="1"/>
</dbReference>
<gene>
    <name evidence="4" type="ORF">SAMN05216258_102485</name>
</gene>
<dbReference type="STRING" id="1114924.SAMN05216258_102485"/>
<evidence type="ECO:0000313" key="4">
    <source>
        <dbReference type="EMBL" id="SFH83888.1"/>
    </source>
</evidence>
<dbReference type="OrthoDB" id="9801052at2"/>
<keyword evidence="5" id="KW-1185">Reference proteome</keyword>
<dbReference type="InterPro" id="IPR015422">
    <property type="entry name" value="PyrdxlP-dep_Trfase_small"/>
</dbReference>
<protein>
    <submittedName>
        <fullName evidence="4">Glutamate-1-semialdehyde aminotransferase</fullName>
    </submittedName>
</protein>
<organism evidence="4 5">
    <name type="scientific">Albimonas pacifica</name>
    <dbReference type="NCBI Taxonomy" id="1114924"/>
    <lineage>
        <taxon>Bacteria</taxon>
        <taxon>Pseudomonadati</taxon>
        <taxon>Pseudomonadota</taxon>
        <taxon>Alphaproteobacteria</taxon>
        <taxon>Rhodobacterales</taxon>
        <taxon>Paracoccaceae</taxon>
        <taxon>Albimonas</taxon>
    </lineage>
</organism>
<dbReference type="EMBL" id="FOQH01000002">
    <property type="protein sequence ID" value="SFH83888.1"/>
    <property type="molecule type" value="Genomic_DNA"/>
</dbReference>
<dbReference type="PANTHER" id="PTHR43713:SF3">
    <property type="entry name" value="GLUTAMATE-1-SEMIALDEHYDE 2,1-AMINOMUTASE 1, CHLOROPLASTIC-RELATED"/>
    <property type="match status" value="1"/>
</dbReference>
<evidence type="ECO:0000256" key="1">
    <source>
        <dbReference type="ARBA" id="ARBA00001933"/>
    </source>
</evidence>
<dbReference type="InterPro" id="IPR015424">
    <property type="entry name" value="PyrdxlP-dep_Trfase"/>
</dbReference>
<keyword evidence="2 3" id="KW-0663">Pyridoxal phosphate</keyword>
<reference evidence="4 5" key="1">
    <citation type="submission" date="2016-10" db="EMBL/GenBank/DDBJ databases">
        <authorList>
            <person name="de Groot N.N."/>
        </authorList>
    </citation>
    <scope>NUCLEOTIDE SEQUENCE [LARGE SCALE GENOMIC DNA]</scope>
    <source>
        <strain evidence="4 5">CGMCC 1.11030</strain>
    </source>
</reference>
<dbReference type="GO" id="GO:0008483">
    <property type="term" value="F:transaminase activity"/>
    <property type="evidence" value="ECO:0007669"/>
    <property type="project" value="UniProtKB-KW"/>
</dbReference>
<evidence type="ECO:0000313" key="5">
    <source>
        <dbReference type="Proteomes" id="UP000199377"/>
    </source>
</evidence>
<proteinExistence type="inferred from homology"/>
<name>A0A1I3DBF7_9RHOB</name>
<dbReference type="Proteomes" id="UP000199377">
    <property type="component" value="Unassembled WGS sequence"/>
</dbReference>
<sequence>MNRHAPVIPKASTAEDLPAAAAAAFAARTPGSKAMAEASRDRLADKTPLAMPFTPALKEAFYPVVAERAEGAHLWDVDGNRYVDILMGLGCNLLGHNPEPIRQALEARLAQGFPIGPQSPLAGETAEMFARLTGHERVTFTNTGTEAVMTALRLARAATGRRRVAVFTNAYHGHADLALFKAHRLEYLRRGALARAGSGPLRALKPLLERIMLTSAAPGFPGVQRRLGRDLVVLDYGDPRSLEVVRRLGGSLAAVLVEPVQSRVPELQPRDFLHGLREATAATGAALIFDEMISGFRVAQGGAQAHFGIRADLATYGKIAGGGLPLALIAGERRFMDRVDGGAWRFGDASAPQVPQSFFAGTFARHPLSLTAAHATAKILLDRGPALQEGLNAATAELVSQLDTGLEARGIPVRFARFGSFFAVDGARSRMPAAASPVLSLLLLARGVHLRPGDRGGFLSTAHGEAERAVVAERFLEALETMAEAGLLPRA</sequence>
<dbReference type="InterPro" id="IPR005814">
    <property type="entry name" value="Aminotrans_3"/>
</dbReference>
<dbReference type="InterPro" id="IPR015421">
    <property type="entry name" value="PyrdxlP-dep_Trfase_major"/>
</dbReference>
<dbReference type="RefSeq" id="WP_092858576.1">
    <property type="nucleotide sequence ID" value="NZ_FOQH01000002.1"/>
</dbReference>
<keyword evidence="4" id="KW-0808">Transferase</keyword>
<comment type="cofactor">
    <cofactor evidence="1">
        <name>pyridoxal 5'-phosphate</name>
        <dbReference type="ChEBI" id="CHEBI:597326"/>
    </cofactor>
</comment>
<dbReference type="Pfam" id="PF00202">
    <property type="entry name" value="Aminotran_3"/>
    <property type="match status" value="1"/>
</dbReference>
<keyword evidence="4" id="KW-0032">Aminotransferase</keyword>
<dbReference type="CDD" id="cd00610">
    <property type="entry name" value="OAT_like"/>
    <property type="match status" value="1"/>
</dbReference>
<dbReference type="PANTHER" id="PTHR43713">
    <property type="entry name" value="GLUTAMATE-1-SEMIALDEHYDE 2,1-AMINOMUTASE"/>
    <property type="match status" value="1"/>
</dbReference>
<dbReference type="GO" id="GO:0030170">
    <property type="term" value="F:pyridoxal phosphate binding"/>
    <property type="evidence" value="ECO:0007669"/>
    <property type="project" value="InterPro"/>
</dbReference>
<dbReference type="SUPFAM" id="SSF53383">
    <property type="entry name" value="PLP-dependent transferases"/>
    <property type="match status" value="1"/>
</dbReference>
<dbReference type="AlphaFoldDB" id="A0A1I3DBF7"/>
<evidence type="ECO:0000256" key="2">
    <source>
        <dbReference type="ARBA" id="ARBA00022898"/>
    </source>
</evidence>
<evidence type="ECO:0000256" key="3">
    <source>
        <dbReference type="RuleBase" id="RU003560"/>
    </source>
</evidence>
<dbReference type="Gene3D" id="3.40.640.10">
    <property type="entry name" value="Type I PLP-dependent aspartate aminotransferase-like (Major domain)"/>
    <property type="match status" value="1"/>
</dbReference>
<accession>A0A1I3DBF7</accession>
<comment type="similarity">
    <text evidence="3">Belongs to the class-III pyridoxal-phosphate-dependent aminotransferase family.</text>
</comment>